<keyword evidence="2" id="KW-1133">Transmembrane helix</keyword>
<dbReference type="PANTHER" id="PTHR30531:SF12">
    <property type="entry name" value="FLAGELLAR BIOSYNTHETIC PROTEIN FLHB"/>
    <property type="match status" value="1"/>
</dbReference>
<evidence type="ECO:0000256" key="1">
    <source>
        <dbReference type="ARBA" id="ARBA00010690"/>
    </source>
</evidence>
<dbReference type="Proteomes" id="UP001489897">
    <property type="component" value="Unassembled WGS sequence"/>
</dbReference>
<dbReference type="PANTHER" id="PTHR30531">
    <property type="entry name" value="FLAGELLAR BIOSYNTHETIC PROTEIN FLHB"/>
    <property type="match status" value="1"/>
</dbReference>
<dbReference type="Pfam" id="PF01312">
    <property type="entry name" value="Bac_export_2"/>
    <property type="match status" value="1"/>
</dbReference>
<evidence type="ECO:0000313" key="4">
    <source>
        <dbReference type="Proteomes" id="UP001489897"/>
    </source>
</evidence>
<reference evidence="3 4" key="1">
    <citation type="submission" date="2024-01" db="EMBL/GenBank/DDBJ databases">
        <title>The diversity of rhizobia nodulating Mimosa spp. in eleven states of Brazil covering several biomes is determined by host plant, location, and edaphic factors.</title>
        <authorList>
            <person name="Rouws L."/>
            <person name="Barauna A."/>
            <person name="Beukes C."/>
            <person name="De Faria S.M."/>
            <person name="Gross E."/>
            <person name="Dos Reis Junior F.B."/>
            <person name="Simon M."/>
            <person name="Maluk M."/>
            <person name="Odee D.W."/>
            <person name="Kenicer G."/>
            <person name="Young J.P.W."/>
            <person name="Reis V.M."/>
            <person name="Zilli J."/>
            <person name="James E.K."/>
        </authorList>
    </citation>
    <scope>NUCLEOTIDE SEQUENCE [LARGE SCALE GENOMIC DNA]</scope>
    <source>
        <strain evidence="3 4">JPY167</strain>
    </source>
</reference>
<name>A0ABU9RMG1_9BURK</name>
<gene>
    <name evidence="3" type="ORF">VSR73_09355</name>
</gene>
<keyword evidence="2" id="KW-0472">Membrane</keyword>
<dbReference type="InterPro" id="IPR006135">
    <property type="entry name" value="T3SS_substrate_exporter"/>
</dbReference>
<sequence>MADQDLDKTLDASAYKLSRARSQGKAPRSAEFVSAAVLLCGALALYAKSDDLLRRAFAFDARLLRDAGSYGAAGGSFDTIWTMLARMATDATTWLAPFFGALVLVAVIASVVQIGVMTSFDPLKPDWSRINPVAGFKRLVSLQSLYHALRTIAKLVVLIGVGYSAVVAEIPSFMQLAALSASDYLQLLMHSIGAVAIKVGATLLLLALIDLWYVRFDFARRMRMSRREMREEHKHREGDPRIRARLRELRMEAYKRSTSSRGLPKADVLIVNPTRVAIALHYEHGAMSSPRVVAKGVGAVARKMREYASQRGIPIVENRKLARALLRRVDIDSAIPEDLFTDVARIIVWVLAMRRRNTRGTAPKKGAARPNPQESAS</sequence>
<proteinExistence type="inferred from homology"/>
<dbReference type="Gene3D" id="3.40.1690.10">
    <property type="entry name" value="secretion proteins EscU"/>
    <property type="match status" value="1"/>
</dbReference>
<keyword evidence="2" id="KW-0812">Transmembrane</keyword>
<protein>
    <submittedName>
        <fullName evidence="3">EscU/YscU/HrcU family type III secretion system export apparatus switch protein</fullName>
    </submittedName>
</protein>
<comment type="similarity">
    <text evidence="1">Belongs to the type III secretion exporter family.</text>
</comment>
<evidence type="ECO:0000256" key="2">
    <source>
        <dbReference type="SAM" id="Phobius"/>
    </source>
</evidence>
<dbReference type="PRINTS" id="PR00950">
    <property type="entry name" value="TYPE3IMSPROT"/>
</dbReference>
<organism evidence="3 4">
    <name type="scientific">Paraburkholderia ferrariae</name>
    <dbReference type="NCBI Taxonomy" id="386056"/>
    <lineage>
        <taxon>Bacteria</taxon>
        <taxon>Pseudomonadati</taxon>
        <taxon>Pseudomonadota</taxon>
        <taxon>Betaproteobacteria</taxon>
        <taxon>Burkholderiales</taxon>
        <taxon>Burkholderiaceae</taxon>
        <taxon>Paraburkholderia</taxon>
    </lineage>
</organism>
<dbReference type="RefSeq" id="WP_342946584.1">
    <property type="nucleotide sequence ID" value="NZ_JAYMRV010000002.1"/>
</dbReference>
<feature type="transmembrane region" description="Helical" evidence="2">
    <location>
        <begin position="188"/>
        <end position="214"/>
    </location>
</feature>
<comment type="caution">
    <text evidence="3">The sequence shown here is derived from an EMBL/GenBank/DDBJ whole genome shotgun (WGS) entry which is preliminary data.</text>
</comment>
<feature type="transmembrane region" description="Helical" evidence="2">
    <location>
        <begin position="147"/>
        <end position="168"/>
    </location>
</feature>
<dbReference type="EMBL" id="JAYMRV010000002">
    <property type="protein sequence ID" value="MEM5421264.1"/>
    <property type="molecule type" value="Genomic_DNA"/>
</dbReference>
<feature type="transmembrane region" description="Helical" evidence="2">
    <location>
        <begin position="94"/>
        <end position="120"/>
    </location>
</feature>
<dbReference type="SUPFAM" id="SSF160544">
    <property type="entry name" value="EscU C-terminal domain-like"/>
    <property type="match status" value="1"/>
</dbReference>
<evidence type="ECO:0000313" key="3">
    <source>
        <dbReference type="EMBL" id="MEM5421264.1"/>
    </source>
</evidence>
<keyword evidence="4" id="KW-1185">Reference proteome</keyword>
<accession>A0ABU9RMG1</accession>
<dbReference type="InterPro" id="IPR029025">
    <property type="entry name" value="T3SS_substrate_exporter_C"/>
</dbReference>
<feature type="transmembrane region" description="Helical" evidence="2">
    <location>
        <begin position="29"/>
        <end position="47"/>
    </location>
</feature>